<dbReference type="InParanoid" id="A0A0C2SQ74"/>
<dbReference type="EMBL" id="KN818441">
    <property type="protein sequence ID" value="KIL56179.1"/>
    <property type="molecule type" value="Genomic_DNA"/>
</dbReference>
<feature type="non-terminal residue" evidence="1">
    <location>
        <position position="76"/>
    </location>
</feature>
<dbReference type="HOGENOM" id="CLU_2661107_0_0_1"/>
<organism evidence="1 2">
    <name type="scientific">Amanita muscaria (strain Koide BX008)</name>
    <dbReference type="NCBI Taxonomy" id="946122"/>
    <lineage>
        <taxon>Eukaryota</taxon>
        <taxon>Fungi</taxon>
        <taxon>Dikarya</taxon>
        <taxon>Basidiomycota</taxon>
        <taxon>Agaricomycotina</taxon>
        <taxon>Agaricomycetes</taxon>
        <taxon>Agaricomycetidae</taxon>
        <taxon>Agaricales</taxon>
        <taxon>Pluteineae</taxon>
        <taxon>Amanitaceae</taxon>
        <taxon>Amanita</taxon>
    </lineage>
</organism>
<evidence type="ECO:0000313" key="1">
    <source>
        <dbReference type="EMBL" id="KIL56179.1"/>
    </source>
</evidence>
<feature type="non-terminal residue" evidence="1">
    <location>
        <position position="1"/>
    </location>
</feature>
<sequence>ALWARWIMLNKVEFDQNRAGGVEKFIDEYWKMIHLAAGWEALVYQLLVLEAWRLLRHYEIISLLEHYEELVGMQYW</sequence>
<protein>
    <submittedName>
        <fullName evidence="1">Uncharacterized protein</fullName>
    </submittedName>
</protein>
<proteinExistence type="predicted"/>
<dbReference type="Proteomes" id="UP000054549">
    <property type="component" value="Unassembled WGS sequence"/>
</dbReference>
<dbReference type="OrthoDB" id="3249923at2759"/>
<gene>
    <name evidence="1" type="ORF">M378DRAFT_43571</name>
</gene>
<keyword evidence="2" id="KW-1185">Reference proteome</keyword>
<dbReference type="STRING" id="946122.A0A0C2SQ74"/>
<evidence type="ECO:0000313" key="2">
    <source>
        <dbReference type="Proteomes" id="UP000054549"/>
    </source>
</evidence>
<dbReference type="AlphaFoldDB" id="A0A0C2SQ74"/>
<accession>A0A0C2SQ74</accession>
<reference evidence="1 2" key="1">
    <citation type="submission" date="2014-04" db="EMBL/GenBank/DDBJ databases">
        <title>Evolutionary Origins and Diversification of the Mycorrhizal Mutualists.</title>
        <authorList>
            <consortium name="DOE Joint Genome Institute"/>
            <consortium name="Mycorrhizal Genomics Consortium"/>
            <person name="Kohler A."/>
            <person name="Kuo A."/>
            <person name="Nagy L.G."/>
            <person name="Floudas D."/>
            <person name="Copeland A."/>
            <person name="Barry K.W."/>
            <person name="Cichocki N."/>
            <person name="Veneault-Fourrey C."/>
            <person name="LaButti K."/>
            <person name="Lindquist E.A."/>
            <person name="Lipzen A."/>
            <person name="Lundell T."/>
            <person name="Morin E."/>
            <person name="Murat C."/>
            <person name="Riley R."/>
            <person name="Ohm R."/>
            <person name="Sun H."/>
            <person name="Tunlid A."/>
            <person name="Henrissat B."/>
            <person name="Grigoriev I.V."/>
            <person name="Hibbett D.S."/>
            <person name="Martin F."/>
        </authorList>
    </citation>
    <scope>NUCLEOTIDE SEQUENCE [LARGE SCALE GENOMIC DNA]</scope>
    <source>
        <strain evidence="1 2">Koide BX008</strain>
    </source>
</reference>
<name>A0A0C2SQ74_AMAMK</name>